<dbReference type="EMBL" id="DS989844">
    <property type="protein sequence ID" value="EDX77405.1"/>
    <property type="molecule type" value="Genomic_DNA"/>
</dbReference>
<keyword evidence="2" id="KW-0812">Transmembrane</keyword>
<dbReference type="STRING" id="118168.MC7420_542"/>
<evidence type="ECO:0000313" key="4">
    <source>
        <dbReference type="EMBL" id="EDX77405.1"/>
    </source>
</evidence>
<proteinExistence type="predicted"/>
<dbReference type="eggNOG" id="COG1672">
    <property type="taxonomic scope" value="Bacteria"/>
</dbReference>
<evidence type="ECO:0000256" key="1">
    <source>
        <dbReference type="SAM" id="Coils"/>
    </source>
</evidence>
<gene>
    <name evidence="4" type="ORF">MC7420_542</name>
</gene>
<dbReference type="InterPro" id="IPR037215">
    <property type="entry name" value="GUN4-like_sf"/>
</dbReference>
<organism evidence="4 5">
    <name type="scientific">Coleofasciculus chthonoplastes PCC 7420</name>
    <dbReference type="NCBI Taxonomy" id="118168"/>
    <lineage>
        <taxon>Bacteria</taxon>
        <taxon>Bacillati</taxon>
        <taxon>Cyanobacteriota</taxon>
        <taxon>Cyanophyceae</taxon>
        <taxon>Coleofasciculales</taxon>
        <taxon>Coleofasciculaceae</taxon>
        <taxon>Coleofasciculus</taxon>
    </lineage>
</organism>
<keyword evidence="5" id="KW-1185">Reference proteome</keyword>
<dbReference type="OrthoDB" id="434800at2"/>
<keyword evidence="2" id="KW-0472">Membrane</keyword>
<dbReference type="Proteomes" id="UP000003835">
    <property type="component" value="Unassembled WGS sequence"/>
</dbReference>
<reference evidence="4 5" key="1">
    <citation type="submission" date="2008-07" db="EMBL/GenBank/DDBJ databases">
        <authorList>
            <person name="Tandeau de Marsac N."/>
            <person name="Ferriera S."/>
            <person name="Johnson J."/>
            <person name="Kravitz S."/>
            <person name="Beeson K."/>
            <person name="Sutton G."/>
            <person name="Rogers Y.-H."/>
            <person name="Friedman R."/>
            <person name="Frazier M."/>
            <person name="Venter J.C."/>
        </authorList>
    </citation>
    <scope>NUCLEOTIDE SEQUENCE [LARGE SCALE GENOMIC DNA]</scope>
    <source>
        <strain evidence="4 5">PCC 7420</strain>
    </source>
</reference>
<name>B4VL86_9CYAN</name>
<dbReference type="Pfam" id="PF14516">
    <property type="entry name" value="AAA_35"/>
    <property type="match status" value="1"/>
</dbReference>
<dbReference type="PANTHER" id="PTHR34800:SF1">
    <property type="entry name" value="TETRAPYRROLE-BINDING PROTEIN, CHLOROPLASTIC"/>
    <property type="match status" value="1"/>
</dbReference>
<dbReference type="Gene3D" id="1.25.40.620">
    <property type="match status" value="1"/>
</dbReference>
<feature type="domain" description="GUN4-like" evidence="3">
    <location>
        <begin position="854"/>
        <end position="968"/>
    </location>
</feature>
<protein>
    <submittedName>
        <fullName evidence="4">GUN4-like family</fullName>
    </submittedName>
</protein>
<sequence>MSTASYPDYSYQVGGSLKQDDPTYVVRQADQDFYEALKAGEFCYVLNSRQMGKSSLRVQTMRRLQNEGVACGVIDITAIGSHNIAPSEWYLGLIRRLARSLGIKVKVIKWWNEREGLSPTQRLGEFIETVLLAEISQPIVIFIDEIDSILKLDLKDDFFALIRACFNERADNLEYQRLTFALLGVATPSDLIQDKTRTPFNIGRAIELRGFGLSEVSPLAPGLAGKAENPQTVLREIINWTGGQPFLTQKLCQLVLTSPFAIASGREAELLIEKLVRSRILENWEAQDEPEHLRTIRDRVLSNEQRAGYLLELYRQIWQDGEVAATNSDDEARLKLAGLVVKQGGSLRAYNPIYREVFDQNWIDQELRNLRPYAETFRKWVASGYQDDFLLQGKALHEAQAWAKGKTLSYLDQQFLAAGEKKAIEAQIAVAEKEAELERERKDREAAEQRNLALAEANRKAKRRISIGGVVLIVAVLGAVISGVLAGNKVIEANSKVDKANSQVAEANQRATAAEKREEQAIENEKLMQTSAEDAAQKVKASQKALAVANDKLENSRQQSQQLARQAQQAAQETRQAQAKLGEAQERVKKAEQNVQQLNQAGKQKAEELKQAQAELRIAQEEQKQANENLAIVQKNYEQTQASLDKVKTEIETVSLLSKLAAELQNNGLSNDAQEAWSQASQASNEVLEKEENRELKQAMLQASISLASLQLSQRYQELDQQEKAQDYWSKAEQAIQQSQTLLPSKITGETPEQWSIRVHVQRVQGSWYREKGETPKAIEAYRQAFTRLEAAWKKLPNIDIDTEIPIPQYLPQQQPILSANAIENLHREFMVLLKEAGEDDSQIKESLKRYLLAELNFLMESGNWKDADINTYDLIAFAGSTETGFEIENISCRDLSSIDRLWVERSDGTFGFSVQKTILDEFASQPDRYDEVNWEGFYEKIGWREEGEWLSHVVFNPKKAKKGHIPRSVWDLYLGKLGEYLLYRDYRGQLVWSASRTGRYSMGDLFSITATCRL</sequence>
<dbReference type="InterPro" id="IPR008629">
    <property type="entry name" value="GUN4-like"/>
</dbReference>
<dbReference type="AlphaFoldDB" id="B4VL86"/>
<keyword evidence="2" id="KW-1133">Transmembrane helix</keyword>
<evidence type="ECO:0000256" key="2">
    <source>
        <dbReference type="SAM" id="Phobius"/>
    </source>
</evidence>
<dbReference type="SUPFAM" id="SSF52540">
    <property type="entry name" value="P-loop containing nucleoside triphosphate hydrolases"/>
    <property type="match status" value="1"/>
</dbReference>
<dbReference type="HOGENOM" id="CLU_016607_1_0_3"/>
<dbReference type="InterPro" id="IPR027417">
    <property type="entry name" value="P-loop_NTPase"/>
</dbReference>
<dbReference type="Gene3D" id="1.10.10.1770">
    <property type="entry name" value="Gun4-like"/>
    <property type="match status" value="1"/>
</dbReference>
<dbReference type="PANTHER" id="PTHR34800">
    <property type="entry name" value="TETRAPYRROLE-BINDING PROTEIN, CHLOROPLASTIC"/>
    <property type="match status" value="1"/>
</dbReference>
<dbReference type="RefSeq" id="WP_006099513.1">
    <property type="nucleotide sequence ID" value="NZ_DS989844.1"/>
</dbReference>
<dbReference type="GO" id="GO:0046906">
    <property type="term" value="F:tetrapyrrole binding"/>
    <property type="evidence" value="ECO:0007669"/>
    <property type="project" value="TreeGrafter"/>
</dbReference>
<dbReference type="SUPFAM" id="SSF140869">
    <property type="entry name" value="GUN4-like"/>
    <property type="match status" value="1"/>
</dbReference>
<keyword evidence="1" id="KW-0175">Coiled coil</keyword>
<dbReference type="Pfam" id="PF05419">
    <property type="entry name" value="GUN4"/>
    <property type="match status" value="1"/>
</dbReference>
<evidence type="ECO:0000313" key="5">
    <source>
        <dbReference type="Proteomes" id="UP000003835"/>
    </source>
</evidence>
<dbReference type="Gene3D" id="3.40.50.300">
    <property type="entry name" value="P-loop containing nucleotide triphosphate hydrolases"/>
    <property type="match status" value="1"/>
</dbReference>
<feature type="coiled-coil region" evidence="1">
    <location>
        <begin position="421"/>
        <end position="464"/>
    </location>
</feature>
<evidence type="ECO:0000259" key="3">
    <source>
        <dbReference type="Pfam" id="PF05419"/>
    </source>
</evidence>
<accession>B4VL86</accession>
<feature type="coiled-coil region" evidence="1">
    <location>
        <begin position="490"/>
        <end position="650"/>
    </location>
</feature>
<feature type="transmembrane region" description="Helical" evidence="2">
    <location>
        <begin position="465"/>
        <end position="486"/>
    </location>
</feature>